<keyword evidence="5 7" id="KW-0472">Membrane</keyword>
<accession>A0A4S3JPS8</accession>
<organism evidence="9 10">
    <name type="scientific">Aspergillus tanneri</name>
    <dbReference type="NCBI Taxonomy" id="1220188"/>
    <lineage>
        <taxon>Eukaryota</taxon>
        <taxon>Fungi</taxon>
        <taxon>Dikarya</taxon>
        <taxon>Ascomycota</taxon>
        <taxon>Pezizomycotina</taxon>
        <taxon>Eurotiomycetes</taxon>
        <taxon>Eurotiomycetidae</taxon>
        <taxon>Eurotiales</taxon>
        <taxon>Aspergillaceae</taxon>
        <taxon>Aspergillus</taxon>
        <taxon>Aspergillus subgen. Circumdati</taxon>
    </lineage>
</organism>
<reference evidence="9 10" key="1">
    <citation type="submission" date="2019-03" db="EMBL/GenBank/DDBJ databases">
        <title>The genome sequence of a newly discovered highly antifungal drug resistant Aspergillus species, Aspergillus tanneri NIH 1004.</title>
        <authorList>
            <person name="Mounaud S."/>
            <person name="Singh I."/>
            <person name="Joardar V."/>
            <person name="Pakala S."/>
            <person name="Pakala S."/>
            <person name="Venepally P."/>
            <person name="Hoover J."/>
            <person name="Nierman W."/>
            <person name="Chung J."/>
            <person name="Losada L."/>
        </authorList>
    </citation>
    <scope>NUCLEOTIDE SEQUENCE [LARGE SCALE GENOMIC DNA]</scope>
    <source>
        <strain evidence="9 10">NIH1004</strain>
    </source>
</reference>
<evidence type="ECO:0000313" key="10">
    <source>
        <dbReference type="Proteomes" id="UP000308092"/>
    </source>
</evidence>
<feature type="compositionally biased region" description="Low complexity" evidence="6">
    <location>
        <begin position="28"/>
        <end position="41"/>
    </location>
</feature>
<evidence type="ECO:0000256" key="6">
    <source>
        <dbReference type="SAM" id="MobiDB-lite"/>
    </source>
</evidence>
<dbReference type="AlphaFoldDB" id="A0A4S3JPS8"/>
<dbReference type="InterPro" id="IPR020846">
    <property type="entry name" value="MFS_dom"/>
</dbReference>
<feature type="domain" description="Major facilitator superfamily (MFS) profile" evidence="8">
    <location>
        <begin position="95"/>
        <end position="583"/>
    </location>
</feature>
<feature type="transmembrane region" description="Helical" evidence="7">
    <location>
        <begin position="488"/>
        <end position="509"/>
    </location>
</feature>
<keyword evidence="3 7" id="KW-0812">Transmembrane</keyword>
<protein>
    <recommendedName>
        <fullName evidence="8">Major facilitator superfamily (MFS) profile domain-containing protein</fullName>
    </recommendedName>
</protein>
<dbReference type="PROSITE" id="PS50850">
    <property type="entry name" value="MFS"/>
    <property type="match status" value="1"/>
</dbReference>
<evidence type="ECO:0000256" key="2">
    <source>
        <dbReference type="ARBA" id="ARBA00007520"/>
    </source>
</evidence>
<feature type="compositionally biased region" description="Polar residues" evidence="6">
    <location>
        <begin position="61"/>
        <end position="84"/>
    </location>
</feature>
<dbReference type="GO" id="GO:0022857">
    <property type="term" value="F:transmembrane transporter activity"/>
    <property type="evidence" value="ECO:0007669"/>
    <property type="project" value="InterPro"/>
</dbReference>
<dbReference type="CDD" id="cd17502">
    <property type="entry name" value="MFS_Azr1_MDR_like"/>
    <property type="match status" value="1"/>
</dbReference>
<feature type="transmembrane region" description="Helical" evidence="7">
    <location>
        <begin position="250"/>
        <end position="268"/>
    </location>
</feature>
<dbReference type="PRINTS" id="PR01036">
    <property type="entry name" value="TCRTETB"/>
</dbReference>
<evidence type="ECO:0000256" key="7">
    <source>
        <dbReference type="SAM" id="Phobius"/>
    </source>
</evidence>
<evidence type="ECO:0000313" key="9">
    <source>
        <dbReference type="EMBL" id="THC96847.1"/>
    </source>
</evidence>
<feature type="transmembrane region" description="Helical" evidence="7">
    <location>
        <begin position="92"/>
        <end position="118"/>
    </location>
</feature>
<dbReference type="PANTHER" id="PTHR23501:SF199">
    <property type="entry name" value="MFS EFFLUX TRANSPORTER INPD-RELATED"/>
    <property type="match status" value="1"/>
</dbReference>
<dbReference type="InterPro" id="IPR011701">
    <property type="entry name" value="MFS"/>
</dbReference>
<dbReference type="Gene3D" id="1.20.1720.10">
    <property type="entry name" value="Multidrug resistance protein D"/>
    <property type="match status" value="1"/>
</dbReference>
<feature type="region of interest" description="Disordered" evidence="6">
    <location>
        <begin position="26"/>
        <end position="84"/>
    </location>
</feature>
<dbReference type="Gene3D" id="1.20.1250.20">
    <property type="entry name" value="MFS general substrate transporter like domains"/>
    <property type="match status" value="1"/>
</dbReference>
<evidence type="ECO:0000256" key="5">
    <source>
        <dbReference type="ARBA" id="ARBA00023136"/>
    </source>
</evidence>
<feature type="transmembrane region" description="Helical" evidence="7">
    <location>
        <begin position="358"/>
        <end position="378"/>
    </location>
</feature>
<dbReference type="PANTHER" id="PTHR23501">
    <property type="entry name" value="MAJOR FACILITATOR SUPERFAMILY"/>
    <property type="match status" value="1"/>
</dbReference>
<evidence type="ECO:0000256" key="1">
    <source>
        <dbReference type="ARBA" id="ARBA00004141"/>
    </source>
</evidence>
<feature type="transmembrane region" description="Helical" evidence="7">
    <location>
        <begin position="321"/>
        <end position="338"/>
    </location>
</feature>
<name>A0A4S3JPS8_9EURO</name>
<dbReference type="Proteomes" id="UP000308092">
    <property type="component" value="Unassembled WGS sequence"/>
</dbReference>
<comment type="similarity">
    <text evidence="2">Belongs to the major facilitator superfamily. TCR/Tet family.</text>
</comment>
<comment type="caution">
    <text evidence="9">The sequence shown here is derived from an EMBL/GenBank/DDBJ whole genome shotgun (WGS) entry which is preliminary data.</text>
</comment>
<dbReference type="InterPro" id="IPR036259">
    <property type="entry name" value="MFS_trans_sf"/>
</dbReference>
<feature type="transmembrane region" description="Helical" evidence="7">
    <location>
        <begin position="556"/>
        <end position="581"/>
    </location>
</feature>
<keyword evidence="10" id="KW-1185">Reference proteome</keyword>
<evidence type="ECO:0000256" key="3">
    <source>
        <dbReference type="ARBA" id="ARBA00022692"/>
    </source>
</evidence>
<feature type="transmembrane region" description="Helical" evidence="7">
    <location>
        <begin position="398"/>
        <end position="417"/>
    </location>
</feature>
<gene>
    <name evidence="9" type="ORF">EYZ11_003671</name>
</gene>
<feature type="compositionally biased region" description="Basic and acidic residues" evidence="6">
    <location>
        <begin position="607"/>
        <end position="618"/>
    </location>
</feature>
<dbReference type="GO" id="GO:0005886">
    <property type="term" value="C:plasma membrane"/>
    <property type="evidence" value="ECO:0007669"/>
    <property type="project" value="TreeGrafter"/>
</dbReference>
<dbReference type="EMBL" id="SOSA01000096">
    <property type="protein sequence ID" value="THC96847.1"/>
    <property type="molecule type" value="Genomic_DNA"/>
</dbReference>
<keyword evidence="4 7" id="KW-1133">Transmembrane helix</keyword>
<feature type="transmembrane region" description="Helical" evidence="7">
    <location>
        <begin position="192"/>
        <end position="212"/>
    </location>
</feature>
<evidence type="ECO:0000256" key="4">
    <source>
        <dbReference type="ARBA" id="ARBA00022989"/>
    </source>
</evidence>
<dbReference type="FunFam" id="1.20.1720.10:FF:000012">
    <property type="entry name" value="MFS toxin efflux pump (AflT)"/>
    <property type="match status" value="1"/>
</dbReference>
<dbReference type="SUPFAM" id="SSF103473">
    <property type="entry name" value="MFS general substrate transporter"/>
    <property type="match status" value="1"/>
</dbReference>
<feature type="transmembrane region" description="Helical" evidence="7">
    <location>
        <begin position="288"/>
        <end position="309"/>
    </location>
</feature>
<proteinExistence type="inferred from homology"/>
<feature type="transmembrane region" description="Helical" evidence="7">
    <location>
        <begin position="449"/>
        <end position="467"/>
    </location>
</feature>
<feature type="transmembrane region" description="Helical" evidence="7">
    <location>
        <begin position="160"/>
        <end position="186"/>
    </location>
</feature>
<dbReference type="VEuPathDB" id="FungiDB:EYZ11_003671"/>
<feature type="region of interest" description="Disordered" evidence="6">
    <location>
        <begin position="586"/>
        <end position="618"/>
    </location>
</feature>
<comment type="subcellular location">
    <subcellularLocation>
        <location evidence="1">Membrane</location>
        <topology evidence="1">Multi-pass membrane protein</topology>
    </subcellularLocation>
</comment>
<sequence>MPPGDFRGIPDKRCLRFFDPPFQLMVGPQAASQSSPLSAPSIREMRENISNRVPPNEMQKSESPGSGNEQNTGETGALSTNGPRNPPSTFQLTLVIVALCLAVFCQALDTTIIATAIPRITDEFNSLGDVGWYGSAYLLANCASLLSYGKFYNLFPAQWVFLAALGIFELGSLVCGATPSSVGLIMGRVLQGIGAGGILSGGTLIIAATVPLRRRPMFQGTLGAMYALASIAGPLMGGAFTEYVTWRFCFYINLPLGFVSAIVIVLFARKLEPPPGALSSLKKKAKELDPIGLVIFMPMIICLLLAIQWGGTTYPWNNARIIILFVLSGLLLLAFIGIQVWQKDRAMVPRSVAKQRTVWASCVFSFFLFGSLLIITYYLPIWFQAIKGDSASDSGVHILPLLLGSVILSLIAGGMVAAVGYYTWACLLATVLASVGSGLMSTFTPDSRIGHWIGYQAIYGAGIGFGLQQPLISIQTVLPENQVAEGTAVVIFIQTFGGAIFLAVGQNIFSSRLIANVRASNIPINADSLLSQGATSMDSLVPPEYLPELRIAYNDAIIHVFYAAVATAGLSIIGSALLPWYSVKGKSNPGSEQKNEPVEPASGTGIMDRRQESTNEKY</sequence>
<feature type="transmembrane region" description="Helical" evidence="7">
    <location>
        <begin position="224"/>
        <end position="244"/>
    </location>
</feature>
<dbReference type="Pfam" id="PF07690">
    <property type="entry name" value="MFS_1"/>
    <property type="match status" value="1"/>
</dbReference>
<evidence type="ECO:0000259" key="8">
    <source>
        <dbReference type="PROSITE" id="PS50850"/>
    </source>
</evidence>
<dbReference type="FunFam" id="1.20.1250.20:FF:000196">
    <property type="entry name" value="MFS toxin efflux pump (AflT)"/>
    <property type="match status" value="1"/>
</dbReference>
<feature type="transmembrane region" description="Helical" evidence="7">
    <location>
        <begin position="424"/>
        <end position="443"/>
    </location>
</feature>